<dbReference type="Proteomes" id="UP001156441">
    <property type="component" value="Unassembled WGS sequence"/>
</dbReference>
<dbReference type="InterPro" id="IPR011146">
    <property type="entry name" value="HIT-like"/>
</dbReference>
<dbReference type="CDD" id="cd01276">
    <property type="entry name" value="PKCI_related"/>
    <property type="match status" value="1"/>
</dbReference>
<dbReference type="Gene3D" id="3.30.428.10">
    <property type="entry name" value="HIT-like"/>
    <property type="match status" value="1"/>
</dbReference>
<evidence type="ECO:0000259" key="2">
    <source>
        <dbReference type="PROSITE" id="PS51084"/>
    </source>
</evidence>
<dbReference type="EMBL" id="JAFFZE010000014">
    <property type="protein sequence ID" value="MCT2584922.1"/>
    <property type="molecule type" value="Genomic_DNA"/>
</dbReference>
<dbReference type="InterPro" id="IPR036265">
    <property type="entry name" value="HIT-like_sf"/>
</dbReference>
<keyword evidence="4" id="KW-1185">Reference proteome</keyword>
<dbReference type="PROSITE" id="PS51084">
    <property type="entry name" value="HIT_2"/>
    <property type="match status" value="1"/>
</dbReference>
<comment type="caution">
    <text evidence="3">The sequence shown here is derived from an EMBL/GenBank/DDBJ whole genome shotgun (WGS) entry which is preliminary data.</text>
</comment>
<protein>
    <submittedName>
        <fullName evidence="3">Histidine triad nucleotide-binding protein</fullName>
    </submittedName>
</protein>
<evidence type="ECO:0000256" key="1">
    <source>
        <dbReference type="PROSITE-ProRule" id="PRU00464"/>
    </source>
</evidence>
<reference evidence="3 4" key="1">
    <citation type="submission" date="2021-02" db="EMBL/GenBank/DDBJ databases">
        <title>Actinophytocola xerophila sp. nov., isolated from soil of cotton cropping field.</title>
        <authorList>
            <person name="Huang R."/>
            <person name="Chen X."/>
            <person name="Ge X."/>
            <person name="Liu W."/>
        </authorList>
    </citation>
    <scope>NUCLEOTIDE SEQUENCE [LARGE SCALE GENOMIC DNA]</scope>
    <source>
        <strain evidence="3 4">S1-96</strain>
    </source>
</reference>
<dbReference type="PANTHER" id="PTHR23089">
    <property type="entry name" value="HISTIDINE TRIAD HIT PROTEIN"/>
    <property type="match status" value="1"/>
</dbReference>
<name>A0ABT2JAP7_9PSEU</name>
<dbReference type="SUPFAM" id="SSF54197">
    <property type="entry name" value="HIT-like"/>
    <property type="match status" value="1"/>
</dbReference>
<accession>A0ABT2JAP7</accession>
<feature type="short sequence motif" description="Histidine triad motif" evidence="1">
    <location>
        <begin position="98"/>
        <end position="102"/>
    </location>
</feature>
<evidence type="ECO:0000313" key="3">
    <source>
        <dbReference type="EMBL" id="MCT2584922.1"/>
    </source>
</evidence>
<proteinExistence type="predicted"/>
<dbReference type="Pfam" id="PF01230">
    <property type="entry name" value="HIT"/>
    <property type="match status" value="1"/>
</dbReference>
<dbReference type="InterPro" id="IPR001310">
    <property type="entry name" value="Histidine_triad_HIT"/>
</dbReference>
<feature type="domain" description="HIT" evidence="2">
    <location>
        <begin position="5"/>
        <end position="114"/>
    </location>
</feature>
<dbReference type="RefSeq" id="WP_260192331.1">
    <property type="nucleotide sequence ID" value="NZ_JAFFZE010000014.1"/>
</dbReference>
<sequence length="117" mass="12314">MSDCLFCKIVAGDVPSTKVHETPTTLAFRDINPQADVHVLVVPKAHHEDAAALAAADPRLLADVVGAGAEVARLEGMAEPGYRLVFNTGEHAGRTVFHAHLHVLGGEQLGTFGRPTG</sequence>
<gene>
    <name evidence="3" type="ORF">JT362_17550</name>
</gene>
<dbReference type="PRINTS" id="PR00332">
    <property type="entry name" value="HISTRIAD"/>
</dbReference>
<organism evidence="3 4">
    <name type="scientific">Actinophytocola gossypii</name>
    <dbReference type="NCBI Taxonomy" id="2812003"/>
    <lineage>
        <taxon>Bacteria</taxon>
        <taxon>Bacillati</taxon>
        <taxon>Actinomycetota</taxon>
        <taxon>Actinomycetes</taxon>
        <taxon>Pseudonocardiales</taxon>
        <taxon>Pseudonocardiaceae</taxon>
    </lineage>
</organism>
<evidence type="ECO:0000313" key="4">
    <source>
        <dbReference type="Proteomes" id="UP001156441"/>
    </source>
</evidence>